<sequence>MTERHDSVDGVDKRLLEGFSTSFLNESAVYSDPAYRAKFLSNEPRRNIHVYVALQDELRRSSEFFFSVAFFTEAGLSFLKGDLQDFVCRGGRGRILVSDFNYFNKPKDLRRLLEMVESLNAFAREKNQEGSVSPAIEAKLFRCSSEEGFHTKGYVFKAGGLYRMIVGSSNLTSPALTENREWNVRLVGKREGEVTERLVSEFESLWASPLSFSLKTELPRYEKDWEEKRPIFVPRPQKTPAPEQAAIEPNDMQRRVVDSVYQLYREGKKRALLISATGTGKTYASAFTVKKIAPRRVLFLVHREQIALQSMASFKRVLGGGFGDFGLYSGHRHDSGAKYTFATMQTMSKDENLAAFGPEAFDFIIIDEVHRAGAASYQKIMSFFKPRFWFGMTTSPDRPDGFDIYKLFDNNIAYEIHLQTALENDLLCPFHYYGITDLEVDGEKIEDERSFNLLTSDARVEHVLREARYFRFSGERVKGLAFCSTNRECEELALKFTERGAPSAALSGEDSQEERAAMVERLEHGEGPARLDYIFTVDIFNEGVDIPEVNQVLLLRPTESPIIFIQQLGRGLRKAKGKDYVVVLDFIGRYKTNYLIPIALSGDRSYNKDNMRRFVKEGGKHLPGASTIYFDRIVERRIFQSIDSAQTNSIQLLKESYRTLKFKLGRIPRLVDFELHNAVDVQKFFENKSLGSYYAFLKAYDNDYKVRLSPEAEQMLTFWCSKLGNSKRVSEALVLEDLLQGRDRVLARLRESLWKNYGINASDQHLKNVVLVLTNQFCKNSLDQERTSKCVFLEPEGGDYRISGQFQATLQASPEFKAMLLELAQYMKRRYNSEYIKRYQETDFALYSKYTYEDVCRLLNWSRNMTAQNIGGYFYDKETKTLPVFVNYEKSEEAIAYEDRFESERILIALSKTKRRVDSPDADHMFKRTPEDRGNRIYLFVRKNKDDKEAKSFYFLGEMNAVGDPAPVRLQTGDAAFEIRYELEHPVREDIYDYLTNDFESSNEEN</sequence>
<dbReference type="Pfam" id="PF00271">
    <property type="entry name" value="Helicase_C"/>
    <property type="match status" value="1"/>
</dbReference>
<dbReference type="Gene3D" id="3.30.870.10">
    <property type="entry name" value="Endonuclease Chain A"/>
    <property type="match status" value="1"/>
</dbReference>
<feature type="domain" description="Helicase ATP-binding" evidence="1">
    <location>
        <begin position="262"/>
        <end position="414"/>
    </location>
</feature>
<dbReference type="InterPro" id="IPR050742">
    <property type="entry name" value="Helicase_Restrict-Modif_Enz"/>
</dbReference>
<dbReference type="InterPro" id="IPR025202">
    <property type="entry name" value="PLD-like_dom"/>
</dbReference>
<evidence type="ECO:0000259" key="1">
    <source>
        <dbReference type="PROSITE" id="PS51192"/>
    </source>
</evidence>
<comment type="caution">
    <text evidence="3">The sequence shown here is derived from an EMBL/GenBank/DDBJ whole genome shotgun (WGS) entry which is preliminary data.</text>
</comment>
<name>A0ABS9MQ30_9BURK</name>
<dbReference type="PROSITE" id="PS51192">
    <property type="entry name" value="HELICASE_ATP_BIND_1"/>
    <property type="match status" value="1"/>
</dbReference>
<dbReference type="PANTHER" id="PTHR47396">
    <property type="entry name" value="TYPE I RESTRICTION ENZYME ECOKI R PROTEIN"/>
    <property type="match status" value="1"/>
</dbReference>
<evidence type="ECO:0000259" key="2">
    <source>
        <dbReference type="PROSITE" id="PS51194"/>
    </source>
</evidence>
<dbReference type="SMART" id="SM00487">
    <property type="entry name" value="DEXDc"/>
    <property type="match status" value="1"/>
</dbReference>
<dbReference type="SUPFAM" id="SSF56024">
    <property type="entry name" value="Phospholipase D/nuclease"/>
    <property type="match status" value="1"/>
</dbReference>
<evidence type="ECO:0000313" key="3">
    <source>
        <dbReference type="EMBL" id="MCG5030143.1"/>
    </source>
</evidence>
<organism evidence="3 4">
    <name type="scientific">Mesosutterella porci</name>
    <dbReference type="NCBI Taxonomy" id="2915351"/>
    <lineage>
        <taxon>Bacteria</taxon>
        <taxon>Pseudomonadati</taxon>
        <taxon>Pseudomonadota</taxon>
        <taxon>Betaproteobacteria</taxon>
        <taxon>Burkholderiales</taxon>
        <taxon>Sutterellaceae</taxon>
        <taxon>Mesosutterella</taxon>
    </lineage>
</organism>
<proteinExistence type="predicted"/>
<dbReference type="Pfam" id="PF13091">
    <property type="entry name" value="PLDc_2"/>
    <property type="match status" value="1"/>
</dbReference>
<dbReference type="Gene3D" id="3.40.50.300">
    <property type="entry name" value="P-loop containing nucleotide triphosphate hydrolases"/>
    <property type="match status" value="2"/>
</dbReference>
<dbReference type="Proteomes" id="UP001297600">
    <property type="component" value="Unassembled WGS sequence"/>
</dbReference>
<dbReference type="PROSITE" id="PS51194">
    <property type="entry name" value="HELICASE_CTER"/>
    <property type="match status" value="1"/>
</dbReference>
<protein>
    <submittedName>
        <fullName evidence="3">DUF3427 domain-containing protein</fullName>
    </submittedName>
</protein>
<dbReference type="CDD" id="cd18032">
    <property type="entry name" value="DEXHc_RE_I_III_res"/>
    <property type="match status" value="1"/>
</dbReference>
<dbReference type="InterPro" id="IPR027417">
    <property type="entry name" value="P-loop_NTPase"/>
</dbReference>
<dbReference type="SMART" id="SM00490">
    <property type="entry name" value="HELICc"/>
    <property type="match status" value="1"/>
</dbReference>
<dbReference type="Pfam" id="PF04851">
    <property type="entry name" value="ResIII"/>
    <property type="match status" value="1"/>
</dbReference>
<keyword evidence="4" id="KW-1185">Reference proteome</keyword>
<dbReference type="Pfam" id="PF26350">
    <property type="entry name" value="DUF8090"/>
    <property type="match status" value="1"/>
</dbReference>
<dbReference type="PANTHER" id="PTHR47396:SF1">
    <property type="entry name" value="ATP-DEPENDENT HELICASE IRC3-RELATED"/>
    <property type="match status" value="1"/>
</dbReference>
<dbReference type="InterPro" id="IPR058403">
    <property type="entry name" value="DUF8090"/>
</dbReference>
<accession>A0ABS9MQ30</accession>
<feature type="domain" description="Helicase C-terminal" evidence="2">
    <location>
        <begin position="469"/>
        <end position="619"/>
    </location>
</feature>
<dbReference type="InterPro" id="IPR001650">
    <property type="entry name" value="Helicase_C-like"/>
</dbReference>
<dbReference type="CDD" id="cd18799">
    <property type="entry name" value="SF2_C_EcoAI-like"/>
    <property type="match status" value="1"/>
</dbReference>
<dbReference type="SUPFAM" id="SSF52540">
    <property type="entry name" value="P-loop containing nucleoside triphosphate hydrolases"/>
    <property type="match status" value="1"/>
</dbReference>
<reference evidence="3 4" key="1">
    <citation type="submission" date="2022-02" db="EMBL/GenBank/DDBJ databases">
        <title>Mesosutterella porci, a novel member of the family Sutterellaceae from pig feces.</title>
        <authorList>
            <person name="Wylensek D."/>
            <person name="Clavel T."/>
        </authorList>
    </citation>
    <scope>NUCLEOTIDE SEQUENCE [LARGE SCALE GENOMIC DNA]</scope>
    <source>
        <strain evidence="4">oilRF-744-wt-GAM-9</strain>
    </source>
</reference>
<dbReference type="InterPro" id="IPR021835">
    <property type="entry name" value="DUF3427"/>
</dbReference>
<evidence type="ECO:0000313" key="4">
    <source>
        <dbReference type="Proteomes" id="UP001297600"/>
    </source>
</evidence>
<dbReference type="EMBL" id="JAKNCT010000001">
    <property type="protein sequence ID" value="MCG5030143.1"/>
    <property type="molecule type" value="Genomic_DNA"/>
</dbReference>
<dbReference type="InterPro" id="IPR006935">
    <property type="entry name" value="Helicase/UvrB_N"/>
</dbReference>
<dbReference type="Pfam" id="PF11907">
    <property type="entry name" value="DUF3427"/>
    <property type="match status" value="1"/>
</dbReference>
<gene>
    <name evidence="3" type="ORF">MAF45_01560</name>
</gene>
<dbReference type="InterPro" id="IPR014001">
    <property type="entry name" value="Helicase_ATP-bd"/>
</dbReference>
<dbReference type="RefSeq" id="WP_237977795.1">
    <property type="nucleotide sequence ID" value="NZ_JAKNCT010000001.1"/>
</dbReference>